<feature type="compositionally biased region" description="Basic residues" evidence="1">
    <location>
        <begin position="51"/>
        <end position="64"/>
    </location>
</feature>
<feature type="compositionally biased region" description="Basic and acidic residues" evidence="1">
    <location>
        <begin position="1"/>
        <end position="19"/>
    </location>
</feature>
<feature type="region of interest" description="Disordered" evidence="1">
    <location>
        <begin position="266"/>
        <end position="342"/>
    </location>
</feature>
<reference evidence="2" key="1">
    <citation type="journal article" date="2023" name="Mol. Phylogenet. Evol.">
        <title>Genome-scale phylogeny and comparative genomics of the fungal order Sordariales.</title>
        <authorList>
            <person name="Hensen N."/>
            <person name="Bonometti L."/>
            <person name="Westerberg I."/>
            <person name="Brannstrom I.O."/>
            <person name="Guillou S."/>
            <person name="Cros-Aarteil S."/>
            <person name="Calhoun S."/>
            <person name="Haridas S."/>
            <person name="Kuo A."/>
            <person name="Mondo S."/>
            <person name="Pangilinan J."/>
            <person name="Riley R."/>
            <person name="LaButti K."/>
            <person name="Andreopoulos B."/>
            <person name="Lipzen A."/>
            <person name="Chen C."/>
            <person name="Yan M."/>
            <person name="Daum C."/>
            <person name="Ng V."/>
            <person name="Clum A."/>
            <person name="Steindorff A."/>
            <person name="Ohm R.A."/>
            <person name="Martin F."/>
            <person name="Silar P."/>
            <person name="Natvig D.O."/>
            <person name="Lalanne C."/>
            <person name="Gautier V."/>
            <person name="Ament-Velasquez S.L."/>
            <person name="Kruys A."/>
            <person name="Hutchinson M.I."/>
            <person name="Powell A.J."/>
            <person name="Barry K."/>
            <person name="Miller A.N."/>
            <person name="Grigoriev I.V."/>
            <person name="Debuchy R."/>
            <person name="Gladieux P."/>
            <person name="Hiltunen Thoren M."/>
            <person name="Johannesson H."/>
        </authorList>
    </citation>
    <scope>NUCLEOTIDE SEQUENCE</scope>
    <source>
        <strain evidence="2">CBS 232.78</strain>
    </source>
</reference>
<name>A0AAE0NC89_9PEZI</name>
<sequence>MERVKPRDDDAETRDEAACRKASGRGVKLGKKHGNKTDAGDKDEVSDAPAKHKKAGSKKHKRSKGGSSVSANSYDAVTNTVLGCYTDEHESSESGSSTQKGANTGSDTGRSTPTNEAAAKPQTGSGNSNWTPSEDARILSMKKGGESWANIGNAISRGKKEVQKRHKELNSENITSPSLVKKFFASSSSSRNKKKDGGASIDTADEGDIYEMTEYHAHRSNFKKKNSSTKLGKACYTSTPEDDDEHKEEYENLIRENQRRLAKLAVNDSDDDGHHHGKGKAKAKLDEDNDHDNGKGKRKGKAKLLLEEEDDEDNDDHHYANNNDNDQQQPQQQQQQQPEPVDVNATQKGCLTNIDVGILRLLNTRNQTHRWLDLQTAFFNNTGRMIDIEVLKWVIEQQQQEAGEEA</sequence>
<evidence type="ECO:0008006" key="4">
    <source>
        <dbReference type="Google" id="ProtNLM"/>
    </source>
</evidence>
<feature type="compositionally biased region" description="Low complexity" evidence="1">
    <location>
        <begin position="320"/>
        <end position="339"/>
    </location>
</feature>
<comment type="caution">
    <text evidence="2">The sequence shown here is derived from an EMBL/GenBank/DDBJ whole genome shotgun (WGS) entry which is preliminary data.</text>
</comment>
<feature type="compositionally biased region" description="Polar residues" evidence="1">
    <location>
        <begin position="93"/>
        <end position="115"/>
    </location>
</feature>
<dbReference type="Proteomes" id="UP001285441">
    <property type="component" value="Unassembled WGS sequence"/>
</dbReference>
<keyword evidence="3" id="KW-1185">Reference proteome</keyword>
<feature type="compositionally biased region" description="Polar residues" evidence="1">
    <location>
        <begin position="69"/>
        <end position="81"/>
    </location>
</feature>
<feature type="compositionally biased region" description="Basic residues" evidence="1">
    <location>
        <begin position="218"/>
        <end position="227"/>
    </location>
</feature>
<feature type="compositionally biased region" description="Polar residues" evidence="1">
    <location>
        <begin position="122"/>
        <end position="132"/>
    </location>
</feature>
<accession>A0AAE0NC89</accession>
<evidence type="ECO:0000256" key="1">
    <source>
        <dbReference type="SAM" id="MobiDB-lite"/>
    </source>
</evidence>
<dbReference type="AlphaFoldDB" id="A0AAE0NC89"/>
<reference evidence="2" key="2">
    <citation type="submission" date="2023-06" db="EMBL/GenBank/DDBJ databases">
        <authorList>
            <consortium name="Lawrence Berkeley National Laboratory"/>
            <person name="Haridas S."/>
            <person name="Hensen N."/>
            <person name="Bonometti L."/>
            <person name="Westerberg I."/>
            <person name="Brannstrom I.O."/>
            <person name="Guillou S."/>
            <person name="Cros-Aarteil S."/>
            <person name="Calhoun S."/>
            <person name="Kuo A."/>
            <person name="Mondo S."/>
            <person name="Pangilinan J."/>
            <person name="Riley R."/>
            <person name="LaButti K."/>
            <person name="Andreopoulos B."/>
            <person name="Lipzen A."/>
            <person name="Chen C."/>
            <person name="Yanf M."/>
            <person name="Daum C."/>
            <person name="Ng V."/>
            <person name="Clum A."/>
            <person name="Steindorff A."/>
            <person name="Ohm R."/>
            <person name="Martin F."/>
            <person name="Silar P."/>
            <person name="Natvig D."/>
            <person name="Lalanne C."/>
            <person name="Gautier V."/>
            <person name="Ament-velasquez S.L."/>
            <person name="Kruys A."/>
            <person name="Hutchinson M.I."/>
            <person name="Powell A.J."/>
            <person name="Barry K."/>
            <person name="Miller A.N."/>
            <person name="Grigoriev I.V."/>
            <person name="Debuchy R."/>
            <person name="Gladieux P."/>
            <person name="Thoren M.H."/>
            <person name="Johannesson H."/>
        </authorList>
    </citation>
    <scope>NUCLEOTIDE SEQUENCE</scope>
    <source>
        <strain evidence="2">CBS 232.78</strain>
    </source>
</reference>
<feature type="region of interest" description="Disordered" evidence="1">
    <location>
        <begin position="185"/>
        <end position="249"/>
    </location>
</feature>
<evidence type="ECO:0000313" key="2">
    <source>
        <dbReference type="EMBL" id="KAK3378401.1"/>
    </source>
</evidence>
<organism evidence="2 3">
    <name type="scientific">Podospora didyma</name>
    <dbReference type="NCBI Taxonomy" id="330526"/>
    <lineage>
        <taxon>Eukaryota</taxon>
        <taxon>Fungi</taxon>
        <taxon>Dikarya</taxon>
        <taxon>Ascomycota</taxon>
        <taxon>Pezizomycotina</taxon>
        <taxon>Sordariomycetes</taxon>
        <taxon>Sordariomycetidae</taxon>
        <taxon>Sordariales</taxon>
        <taxon>Podosporaceae</taxon>
        <taxon>Podospora</taxon>
    </lineage>
</organism>
<protein>
    <recommendedName>
        <fullName evidence="4">Myb-like domain-containing protein</fullName>
    </recommendedName>
</protein>
<evidence type="ECO:0000313" key="3">
    <source>
        <dbReference type="Proteomes" id="UP001285441"/>
    </source>
</evidence>
<dbReference type="EMBL" id="JAULSW010000006">
    <property type="protein sequence ID" value="KAK3378401.1"/>
    <property type="molecule type" value="Genomic_DNA"/>
</dbReference>
<proteinExistence type="predicted"/>
<gene>
    <name evidence="2" type="ORF">B0H63DRAFT_246569</name>
</gene>
<feature type="region of interest" description="Disordered" evidence="1">
    <location>
        <begin position="1"/>
        <end position="136"/>
    </location>
</feature>
<feature type="compositionally biased region" description="Basic and acidic residues" evidence="1">
    <location>
        <begin position="283"/>
        <end position="295"/>
    </location>
</feature>
<feature type="compositionally biased region" description="Basic and acidic residues" evidence="1">
    <location>
        <begin position="35"/>
        <end position="45"/>
    </location>
</feature>